<dbReference type="Proteomes" id="UP000520767">
    <property type="component" value="Unassembled WGS sequence"/>
</dbReference>
<proteinExistence type="predicted"/>
<evidence type="ECO:0000313" key="3">
    <source>
        <dbReference type="Proteomes" id="UP000520767"/>
    </source>
</evidence>
<comment type="caution">
    <text evidence="2">The sequence shown here is derived from an EMBL/GenBank/DDBJ whole genome shotgun (WGS) entry which is preliminary data.</text>
</comment>
<dbReference type="RefSeq" id="WP_221463288.1">
    <property type="nucleotide sequence ID" value="NZ_JACHJQ010000001.1"/>
</dbReference>
<evidence type="ECO:0000259" key="1">
    <source>
        <dbReference type="Pfam" id="PF13619"/>
    </source>
</evidence>
<name>A0A7W7Q0S9_9PSEU</name>
<organism evidence="2 3">
    <name type="scientific">Actinophytocola algeriensis</name>
    <dbReference type="NCBI Taxonomy" id="1768010"/>
    <lineage>
        <taxon>Bacteria</taxon>
        <taxon>Bacillati</taxon>
        <taxon>Actinomycetota</taxon>
        <taxon>Actinomycetes</taxon>
        <taxon>Pseudonocardiales</taxon>
        <taxon>Pseudonocardiaceae</taxon>
    </lineage>
</organism>
<accession>A0A7W7Q0S9</accession>
<dbReference type="AlphaFoldDB" id="A0A7W7Q0S9"/>
<keyword evidence="3" id="KW-1185">Reference proteome</keyword>
<dbReference type="InterPro" id="IPR025309">
    <property type="entry name" value="KTSC_dom"/>
</dbReference>
<sequence length="59" mass="6996">MVSVGYDRKRRVLEVEVEGGAVYQYLDVPAREYFALVSAESVGRYYNQRIKAEYEFRRL</sequence>
<protein>
    <recommendedName>
        <fullName evidence="1">KTSC domain-containing protein</fullName>
    </recommendedName>
</protein>
<dbReference type="EMBL" id="JACHJQ010000001">
    <property type="protein sequence ID" value="MBB4904748.1"/>
    <property type="molecule type" value="Genomic_DNA"/>
</dbReference>
<gene>
    <name evidence="2" type="ORF">FHR82_000958</name>
</gene>
<evidence type="ECO:0000313" key="2">
    <source>
        <dbReference type="EMBL" id="MBB4904748.1"/>
    </source>
</evidence>
<feature type="domain" description="KTSC" evidence="1">
    <location>
        <begin position="3"/>
        <end position="54"/>
    </location>
</feature>
<dbReference type="Pfam" id="PF13619">
    <property type="entry name" value="KTSC"/>
    <property type="match status" value="1"/>
</dbReference>
<reference evidence="2 3" key="1">
    <citation type="submission" date="2020-08" db="EMBL/GenBank/DDBJ databases">
        <title>Genomic Encyclopedia of Type Strains, Phase III (KMG-III): the genomes of soil and plant-associated and newly described type strains.</title>
        <authorList>
            <person name="Whitman W."/>
        </authorList>
    </citation>
    <scope>NUCLEOTIDE SEQUENCE [LARGE SCALE GENOMIC DNA]</scope>
    <source>
        <strain evidence="2 3">CECT 8960</strain>
    </source>
</reference>